<dbReference type="Pfam" id="PF01381">
    <property type="entry name" value="HTH_3"/>
    <property type="match status" value="1"/>
</dbReference>
<dbReference type="Gene3D" id="1.10.260.40">
    <property type="entry name" value="lambda repressor-like DNA-binding domains"/>
    <property type="match status" value="1"/>
</dbReference>
<accession>A0A743P399</accession>
<gene>
    <name evidence="2" type="ORF">G9F27_004423</name>
</gene>
<reference evidence="2" key="1">
    <citation type="journal article" date="2018" name="Genome Biol.">
        <title>SKESA: strategic k-mer extension for scrupulous assemblies.</title>
        <authorList>
            <person name="Souvorov A."/>
            <person name="Agarwala R."/>
            <person name="Lipman D.J."/>
        </authorList>
    </citation>
    <scope>NUCLEOTIDE SEQUENCE</scope>
    <source>
        <strain evidence="2">MA.CK_00/00001968</strain>
    </source>
</reference>
<name>A0A743P399_SALER</name>
<evidence type="ECO:0000313" key="2">
    <source>
        <dbReference type="EMBL" id="HAF2130152.1"/>
    </source>
</evidence>
<evidence type="ECO:0000259" key="1">
    <source>
        <dbReference type="PROSITE" id="PS50943"/>
    </source>
</evidence>
<dbReference type="InterPro" id="IPR010982">
    <property type="entry name" value="Lambda_DNA-bd_dom_sf"/>
</dbReference>
<feature type="domain" description="HTH cro/C1-type" evidence="1">
    <location>
        <begin position="9"/>
        <end position="62"/>
    </location>
</feature>
<dbReference type="SMART" id="SM00530">
    <property type="entry name" value="HTH_XRE"/>
    <property type="match status" value="1"/>
</dbReference>
<dbReference type="EMBL" id="DAAUQX010000054">
    <property type="protein sequence ID" value="HAF2130152.1"/>
    <property type="molecule type" value="Genomic_DNA"/>
</dbReference>
<organism evidence="2">
    <name type="scientific">Salmonella enterica</name>
    <name type="common">Salmonella choleraesuis</name>
    <dbReference type="NCBI Taxonomy" id="28901"/>
    <lineage>
        <taxon>Bacteria</taxon>
        <taxon>Pseudomonadati</taxon>
        <taxon>Pseudomonadota</taxon>
        <taxon>Gammaproteobacteria</taxon>
        <taxon>Enterobacterales</taxon>
        <taxon>Enterobacteriaceae</taxon>
        <taxon>Salmonella</taxon>
    </lineage>
</organism>
<comment type="caution">
    <text evidence="2">The sequence shown here is derived from an EMBL/GenBank/DDBJ whole genome shotgun (WGS) entry which is preliminary data.</text>
</comment>
<dbReference type="SUPFAM" id="SSF47413">
    <property type="entry name" value="lambda repressor-like DNA-binding domains"/>
    <property type="match status" value="1"/>
</dbReference>
<dbReference type="AlphaFoldDB" id="A0A743P399"/>
<reference evidence="2" key="2">
    <citation type="submission" date="2020-02" db="EMBL/GenBank/DDBJ databases">
        <authorList>
            <consortium name="NCBI Pathogen Detection Project"/>
        </authorList>
    </citation>
    <scope>NUCLEOTIDE SEQUENCE</scope>
    <source>
        <strain evidence="2">MA.CK_00/00001968</strain>
    </source>
</reference>
<proteinExistence type="predicted"/>
<sequence length="113" mass="12774">MSYSFGSKLREERERLALNQTEFAEACGVKQLAQSNYENDKRKPDATYLIAAANLGVDMNYLFTGVRVTSPYGTANTRDEAEMLEEYRAGTEAARDSARYTLTRSAMGERKRK</sequence>
<protein>
    <submittedName>
        <fullName evidence="2">Helix-turn-helix transcriptional regulator</fullName>
    </submittedName>
</protein>
<dbReference type="CDD" id="cd00093">
    <property type="entry name" value="HTH_XRE"/>
    <property type="match status" value="1"/>
</dbReference>
<dbReference type="PROSITE" id="PS50943">
    <property type="entry name" value="HTH_CROC1"/>
    <property type="match status" value="1"/>
</dbReference>
<dbReference type="GO" id="GO:0003677">
    <property type="term" value="F:DNA binding"/>
    <property type="evidence" value="ECO:0007669"/>
    <property type="project" value="InterPro"/>
</dbReference>
<dbReference type="InterPro" id="IPR001387">
    <property type="entry name" value="Cro/C1-type_HTH"/>
</dbReference>